<dbReference type="GO" id="GO:0004180">
    <property type="term" value="F:carboxypeptidase activity"/>
    <property type="evidence" value="ECO:0007669"/>
    <property type="project" value="UniProtKB-KW"/>
</dbReference>
<dbReference type="Proteomes" id="UP000662873">
    <property type="component" value="Chromosome"/>
</dbReference>
<dbReference type="AlphaFoldDB" id="A0A809RAW6"/>
<evidence type="ECO:0000256" key="18">
    <source>
        <dbReference type="ARBA" id="ARBA00023228"/>
    </source>
</evidence>
<keyword evidence="13" id="KW-0862">Zinc</keyword>
<keyword evidence="10" id="KW-0732">Signal</keyword>
<evidence type="ECO:0000256" key="5">
    <source>
        <dbReference type="ARBA" id="ARBA00014116"/>
    </source>
</evidence>
<sequence length="497" mass="54880">MPASDVAVGKVIELGKRDNQAFALLQELARIGPRLTGSPNAQRACLWAVEKFKSFGIENARIEEWGEMPVGFQRGPRQSARMVAPVVRELEFTTPSWSPGTEGPLRGPAVLEPTTEEELAAVSAKLSGAWVVAPPASEGRRAAPAQLQRKLYELGILGRITSSGSERVTTGGRFTGLSFDNLPTERRITVRKSDMDAIRERLERAEKVELEFDMENTFVPGPIKLYNVIADIVGTERPDEMVIVCAHLDSWDGPGSVGANDNGTGVVSAMEAARILMKSGVKPKRTIRFALWTGEEQGLLGSRGYVQKHKDDWEKISLVLNDDGGTNYHGGYHVIESMAEMFRQAIAPVSEAFPDLPQRIEIVAQMPRGGSSDHASFNMVGVPGFYTIEAGRADYGHVWHTQNDRPEYSIPEYLVQSSVDHAAMSLYFANAASLLPRPATPVADRPLPSVPEFGGWRIFDPLEEHGPECDHDDDFAAYWWDRFLRELPRLARSVVRS</sequence>
<feature type="domain" description="Peptidase M28" evidence="21">
    <location>
        <begin position="227"/>
        <end position="409"/>
    </location>
</feature>
<evidence type="ECO:0000256" key="6">
    <source>
        <dbReference type="ARBA" id="ARBA00022525"/>
    </source>
</evidence>
<name>A0A809RAW6_9BACT</name>
<dbReference type="GO" id="GO:0005576">
    <property type="term" value="C:extracellular region"/>
    <property type="evidence" value="ECO:0007669"/>
    <property type="project" value="UniProtKB-SubCell"/>
</dbReference>
<evidence type="ECO:0000256" key="2">
    <source>
        <dbReference type="ARBA" id="ARBA00004371"/>
    </source>
</evidence>
<keyword evidence="8" id="KW-0645">Protease</keyword>
<evidence type="ECO:0000256" key="10">
    <source>
        <dbReference type="ARBA" id="ARBA00022729"/>
    </source>
</evidence>
<evidence type="ECO:0000256" key="20">
    <source>
        <dbReference type="ARBA" id="ARBA00033328"/>
    </source>
</evidence>
<evidence type="ECO:0000256" key="15">
    <source>
        <dbReference type="ARBA" id="ARBA00023049"/>
    </source>
</evidence>
<protein>
    <recommendedName>
        <fullName evidence="5">Carboxypeptidase Q</fullName>
    </recommendedName>
    <alternativeName>
        <fullName evidence="20">Plasma glutamate carboxypeptidase</fullName>
    </alternativeName>
</protein>
<evidence type="ECO:0000313" key="22">
    <source>
        <dbReference type="EMBL" id="BBO23788.1"/>
    </source>
</evidence>
<evidence type="ECO:0000256" key="9">
    <source>
        <dbReference type="ARBA" id="ARBA00022723"/>
    </source>
</evidence>
<evidence type="ECO:0000256" key="12">
    <source>
        <dbReference type="ARBA" id="ARBA00022824"/>
    </source>
</evidence>
<keyword evidence="18" id="KW-0458">Lysosome</keyword>
<dbReference type="GO" id="GO:0046872">
    <property type="term" value="F:metal ion binding"/>
    <property type="evidence" value="ECO:0007669"/>
    <property type="project" value="UniProtKB-KW"/>
</dbReference>
<keyword evidence="17" id="KW-0325">Glycoprotein</keyword>
<keyword evidence="11" id="KW-0378">Hydrolase</keyword>
<dbReference type="PANTHER" id="PTHR12053:SF3">
    <property type="entry name" value="CARBOXYPEPTIDASE Q"/>
    <property type="match status" value="1"/>
</dbReference>
<evidence type="ECO:0000256" key="7">
    <source>
        <dbReference type="ARBA" id="ARBA00022645"/>
    </source>
</evidence>
<dbReference type="PANTHER" id="PTHR12053">
    <property type="entry name" value="PROTEASE FAMILY M28 PLASMA GLUTAMATE CARBOXYPEPTIDASE-RELATED"/>
    <property type="match status" value="1"/>
</dbReference>
<keyword evidence="14" id="KW-0333">Golgi apparatus</keyword>
<evidence type="ECO:0000256" key="4">
    <source>
        <dbReference type="ARBA" id="ARBA00004613"/>
    </source>
</evidence>
<dbReference type="EMBL" id="AP021858">
    <property type="protein sequence ID" value="BBO23788.1"/>
    <property type="molecule type" value="Genomic_DNA"/>
</dbReference>
<evidence type="ECO:0000256" key="17">
    <source>
        <dbReference type="ARBA" id="ARBA00023180"/>
    </source>
</evidence>
<dbReference type="Pfam" id="PF04389">
    <property type="entry name" value="Peptidase_M28"/>
    <property type="match status" value="1"/>
</dbReference>
<evidence type="ECO:0000256" key="3">
    <source>
        <dbReference type="ARBA" id="ARBA00004555"/>
    </source>
</evidence>
<evidence type="ECO:0000256" key="1">
    <source>
        <dbReference type="ARBA" id="ARBA00004240"/>
    </source>
</evidence>
<proteinExistence type="predicted"/>
<keyword evidence="16" id="KW-0865">Zymogen</keyword>
<dbReference type="InterPro" id="IPR007484">
    <property type="entry name" value="Peptidase_M28"/>
</dbReference>
<organism evidence="22 23">
    <name type="scientific">Candidatus Nitrosymbiomonas proteolyticus</name>
    <dbReference type="NCBI Taxonomy" id="2608984"/>
    <lineage>
        <taxon>Bacteria</taxon>
        <taxon>Bacillati</taxon>
        <taxon>Armatimonadota</taxon>
        <taxon>Armatimonadota incertae sedis</taxon>
        <taxon>Candidatus Nitrosymbiomonas</taxon>
    </lineage>
</organism>
<evidence type="ECO:0000256" key="13">
    <source>
        <dbReference type="ARBA" id="ARBA00022833"/>
    </source>
</evidence>
<dbReference type="SUPFAM" id="SSF53187">
    <property type="entry name" value="Zn-dependent exopeptidases"/>
    <property type="match status" value="1"/>
</dbReference>
<reference evidence="22" key="1">
    <citation type="journal article" name="DNA Res.">
        <title>The physiological potential of anammox bacteria as revealed by their core genome structure.</title>
        <authorList>
            <person name="Okubo T."/>
            <person name="Toyoda A."/>
            <person name="Fukuhara K."/>
            <person name="Uchiyama I."/>
            <person name="Harigaya Y."/>
            <person name="Kuroiwa M."/>
            <person name="Suzuki T."/>
            <person name="Murakami Y."/>
            <person name="Suwa Y."/>
            <person name="Takami H."/>
        </authorList>
    </citation>
    <scope>NUCLEOTIDE SEQUENCE</scope>
    <source>
        <strain evidence="22">317325-2</strain>
    </source>
</reference>
<comment type="subunit">
    <text evidence="19">Homodimer. The monomeric form is inactive while the homodimer is active.</text>
</comment>
<evidence type="ECO:0000256" key="16">
    <source>
        <dbReference type="ARBA" id="ARBA00023145"/>
    </source>
</evidence>
<evidence type="ECO:0000259" key="21">
    <source>
        <dbReference type="Pfam" id="PF04389"/>
    </source>
</evidence>
<dbReference type="KEGG" id="npy:NPRO_13830"/>
<dbReference type="GO" id="GO:0070573">
    <property type="term" value="F:metallodipeptidase activity"/>
    <property type="evidence" value="ECO:0007669"/>
    <property type="project" value="InterPro"/>
</dbReference>
<evidence type="ECO:0000256" key="19">
    <source>
        <dbReference type="ARBA" id="ARBA00025833"/>
    </source>
</evidence>
<evidence type="ECO:0000313" key="23">
    <source>
        <dbReference type="Proteomes" id="UP000662873"/>
    </source>
</evidence>
<evidence type="ECO:0000256" key="8">
    <source>
        <dbReference type="ARBA" id="ARBA00022670"/>
    </source>
</evidence>
<evidence type="ECO:0000256" key="14">
    <source>
        <dbReference type="ARBA" id="ARBA00023034"/>
    </source>
</evidence>
<evidence type="ECO:0000256" key="11">
    <source>
        <dbReference type="ARBA" id="ARBA00022801"/>
    </source>
</evidence>
<dbReference type="Gene3D" id="3.50.30.30">
    <property type="match status" value="1"/>
</dbReference>
<accession>A0A809RAW6</accession>
<keyword evidence="6" id="KW-0964">Secreted</keyword>
<comment type="subcellular location">
    <subcellularLocation>
        <location evidence="1">Endoplasmic reticulum</location>
    </subcellularLocation>
    <subcellularLocation>
        <location evidence="3">Golgi apparatus</location>
    </subcellularLocation>
    <subcellularLocation>
        <location evidence="2">Lysosome</location>
    </subcellularLocation>
    <subcellularLocation>
        <location evidence="4">Secreted</location>
    </subcellularLocation>
</comment>
<gene>
    <name evidence="22" type="ORF">NPRO_13830</name>
</gene>
<keyword evidence="12" id="KW-0256">Endoplasmic reticulum</keyword>
<dbReference type="GO" id="GO:0006508">
    <property type="term" value="P:proteolysis"/>
    <property type="evidence" value="ECO:0007669"/>
    <property type="project" value="UniProtKB-KW"/>
</dbReference>
<keyword evidence="9" id="KW-0479">Metal-binding</keyword>
<dbReference type="GO" id="GO:0005764">
    <property type="term" value="C:lysosome"/>
    <property type="evidence" value="ECO:0007669"/>
    <property type="project" value="UniProtKB-SubCell"/>
</dbReference>
<dbReference type="Gene3D" id="3.40.630.10">
    <property type="entry name" value="Zn peptidases"/>
    <property type="match status" value="1"/>
</dbReference>
<keyword evidence="7" id="KW-0121">Carboxypeptidase</keyword>
<keyword evidence="15" id="KW-0482">Metalloprotease</keyword>
<dbReference type="InterPro" id="IPR039866">
    <property type="entry name" value="CPQ"/>
</dbReference>